<protein>
    <recommendedName>
        <fullName evidence="1">Thoeris anti-defense 2-like domain-containing protein</fullName>
    </recommendedName>
</protein>
<dbReference type="EMBL" id="CABWIL020000032">
    <property type="protein sequence ID" value="CAB3972328.1"/>
    <property type="molecule type" value="Genomic_DNA"/>
</dbReference>
<gene>
    <name evidence="2" type="ORF">BLA3211_06913</name>
</gene>
<proteinExistence type="predicted"/>
<dbReference type="Pfam" id="PF11195">
    <property type="entry name" value="Tad2-like"/>
    <property type="match status" value="1"/>
</dbReference>
<accession>A0A6J5JLM9</accession>
<feature type="domain" description="Thoeris anti-defense 2-like" evidence="1">
    <location>
        <begin position="76"/>
        <end position="161"/>
    </location>
</feature>
<organism evidence="2 3">
    <name type="scientific">Burkholderia aenigmatica</name>
    <dbReference type="NCBI Taxonomy" id="2015348"/>
    <lineage>
        <taxon>Bacteria</taxon>
        <taxon>Pseudomonadati</taxon>
        <taxon>Pseudomonadota</taxon>
        <taxon>Betaproteobacteria</taxon>
        <taxon>Burkholderiales</taxon>
        <taxon>Burkholderiaceae</taxon>
        <taxon>Burkholderia</taxon>
        <taxon>Burkholderia cepacia complex</taxon>
    </lineage>
</organism>
<dbReference type="InterPro" id="IPR021361">
    <property type="entry name" value="Tad2-like_dom"/>
</dbReference>
<dbReference type="RefSeq" id="WP_175223120.1">
    <property type="nucleotide sequence ID" value="NZ_CABWIL020000032.1"/>
</dbReference>
<evidence type="ECO:0000313" key="2">
    <source>
        <dbReference type="EMBL" id="CAB3972328.1"/>
    </source>
</evidence>
<evidence type="ECO:0000259" key="1">
    <source>
        <dbReference type="Pfam" id="PF11195"/>
    </source>
</evidence>
<name>A0A6J5JLM9_9BURK</name>
<dbReference type="Proteomes" id="UP000494301">
    <property type="component" value="Unassembled WGS sequence"/>
</dbReference>
<evidence type="ECO:0000313" key="3">
    <source>
        <dbReference type="Proteomes" id="UP000494301"/>
    </source>
</evidence>
<dbReference type="AlphaFoldDB" id="A0A6J5JLM9"/>
<reference evidence="2 3" key="1">
    <citation type="submission" date="2020-04" db="EMBL/GenBank/DDBJ databases">
        <authorList>
            <person name="Depoorter E."/>
        </authorList>
    </citation>
    <scope>NUCLEOTIDE SEQUENCE [LARGE SCALE GENOMIC DNA]</scope>
    <source>
        <strain evidence="2 3">BCC0217</strain>
    </source>
</reference>
<sequence>MDQFIGVKRINAKPMTRGEYNAFRGWVLPADDNGEDEGYLVEYLDGGKANTAEYAGYVSWSPRDVFERSYRPTAGMSFGLAVEAVKAGKRVARTGWNGKGMFVYFVPAASYPVQTGAAKAHFGEGSMVPYNAYLAIKNVNDTVSTWVPSVNDCLADDWHVVE</sequence>